<keyword evidence="3 6" id="KW-0808">Transferase</keyword>
<dbReference type="InterPro" id="IPR015421">
    <property type="entry name" value="PyrdxlP-dep_Trfase_major"/>
</dbReference>
<evidence type="ECO:0000313" key="7">
    <source>
        <dbReference type="Proteomes" id="UP000262379"/>
    </source>
</evidence>
<organism evidence="6 7">
    <name type="scientific">Mesorhizobium denitrificans</name>
    <dbReference type="NCBI Taxonomy" id="2294114"/>
    <lineage>
        <taxon>Bacteria</taxon>
        <taxon>Pseudomonadati</taxon>
        <taxon>Pseudomonadota</taxon>
        <taxon>Alphaproteobacteria</taxon>
        <taxon>Hyphomicrobiales</taxon>
        <taxon>Phyllobacteriaceae</taxon>
        <taxon>Mesorhizobium</taxon>
    </lineage>
</organism>
<dbReference type="InterPro" id="IPR050859">
    <property type="entry name" value="Class-I_PLP-dep_aminotransf"/>
</dbReference>
<feature type="domain" description="Aminotransferase class I/classII large" evidence="5">
    <location>
        <begin position="51"/>
        <end position="393"/>
    </location>
</feature>
<dbReference type="Proteomes" id="UP000262379">
    <property type="component" value="Unassembled WGS sequence"/>
</dbReference>
<dbReference type="Gene3D" id="3.90.1150.10">
    <property type="entry name" value="Aspartate Aminotransferase, domain 1"/>
    <property type="match status" value="1"/>
</dbReference>
<dbReference type="Pfam" id="PF00155">
    <property type="entry name" value="Aminotran_1_2"/>
    <property type="match status" value="1"/>
</dbReference>
<dbReference type="GO" id="GO:1901605">
    <property type="term" value="P:alpha-amino acid metabolic process"/>
    <property type="evidence" value="ECO:0007669"/>
    <property type="project" value="TreeGrafter"/>
</dbReference>
<dbReference type="InterPro" id="IPR015422">
    <property type="entry name" value="PyrdxlP-dep_Trfase_small"/>
</dbReference>
<dbReference type="AlphaFoldDB" id="A0A371XJL2"/>
<dbReference type="SUPFAM" id="SSF53383">
    <property type="entry name" value="PLP-dependent transferases"/>
    <property type="match status" value="1"/>
</dbReference>
<evidence type="ECO:0000256" key="4">
    <source>
        <dbReference type="ARBA" id="ARBA00022898"/>
    </source>
</evidence>
<dbReference type="Gene3D" id="3.40.640.10">
    <property type="entry name" value="Type I PLP-dependent aspartate aminotransferase-like (Major domain)"/>
    <property type="match status" value="1"/>
</dbReference>
<dbReference type="PANTHER" id="PTHR42790:SF19">
    <property type="entry name" value="KYNURENINE_ALPHA-AMINOADIPATE AMINOTRANSFERASE, MITOCHONDRIAL"/>
    <property type="match status" value="1"/>
</dbReference>
<dbReference type="GO" id="GO:0030170">
    <property type="term" value="F:pyridoxal phosphate binding"/>
    <property type="evidence" value="ECO:0007669"/>
    <property type="project" value="InterPro"/>
</dbReference>
<dbReference type="CDD" id="cd00609">
    <property type="entry name" value="AAT_like"/>
    <property type="match status" value="1"/>
</dbReference>
<dbReference type="InterPro" id="IPR015424">
    <property type="entry name" value="PyrdxlP-dep_Trfase"/>
</dbReference>
<dbReference type="GO" id="GO:0008483">
    <property type="term" value="F:transaminase activity"/>
    <property type="evidence" value="ECO:0007669"/>
    <property type="project" value="UniProtKB-KW"/>
</dbReference>
<evidence type="ECO:0000256" key="3">
    <source>
        <dbReference type="ARBA" id="ARBA00022679"/>
    </source>
</evidence>
<dbReference type="InterPro" id="IPR004839">
    <property type="entry name" value="Aminotransferase_I/II_large"/>
</dbReference>
<dbReference type="PANTHER" id="PTHR42790">
    <property type="entry name" value="AMINOTRANSFERASE"/>
    <property type="match status" value="1"/>
</dbReference>
<evidence type="ECO:0000259" key="5">
    <source>
        <dbReference type="Pfam" id="PF00155"/>
    </source>
</evidence>
<evidence type="ECO:0000256" key="1">
    <source>
        <dbReference type="ARBA" id="ARBA00001933"/>
    </source>
</evidence>
<name>A0A371XJL2_9HYPH</name>
<evidence type="ECO:0000256" key="2">
    <source>
        <dbReference type="ARBA" id="ARBA00022576"/>
    </source>
</evidence>
<reference evidence="7" key="1">
    <citation type="submission" date="2018-08" db="EMBL/GenBank/DDBJ databases">
        <authorList>
            <person name="Im W.T."/>
        </authorList>
    </citation>
    <scope>NUCLEOTIDE SEQUENCE [LARGE SCALE GENOMIC DNA]</scope>
    <source>
        <strain evidence="7">LA-28</strain>
    </source>
</reference>
<sequence>MLNNERGAAVRPSFSRWLSQTNDITQQFMAMGVDPSFISMAGGLPAAEFYPVAAAAEAADRALSRWGAAALEYGPVDGFMPLRAHIADRMSRMAGRHFDTSNVLLTVGAMQGLDLIGKVLIDEGDRIVTQYPTYVGALDAWRPRQPVYTPLDWGKPGTSVETLRSAKFVYGVPNYSNPTGALVPTPARAALLEKALEADTWLVEDDPYLPLQYDGDAGPSMLALDGAMMPGGPYNGPVIYLGTLSKSIVPGLRVGWVIASPDMIAALTLAKQSTDISSSMLTHAVALELLEADIEKVHVPGMVGHYRERRDALCAAALETLAPWFEWQVPSGGMFVWMKARNSTIDTGVLYARALREKVAYVPGSVFDPAGVDTSSMRINFTRNAPDVLREGARRLAVAAKDAFG</sequence>
<evidence type="ECO:0000313" key="6">
    <source>
        <dbReference type="EMBL" id="RFC69416.1"/>
    </source>
</evidence>
<dbReference type="RefSeq" id="WP_116622036.1">
    <property type="nucleotide sequence ID" value="NZ_QURN01000001.1"/>
</dbReference>
<gene>
    <name evidence="6" type="ORF">DY251_01375</name>
</gene>
<accession>A0A371XJL2</accession>
<comment type="caution">
    <text evidence="6">The sequence shown here is derived from an EMBL/GenBank/DDBJ whole genome shotgun (WGS) entry which is preliminary data.</text>
</comment>
<keyword evidence="7" id="KW-1185">Reference proteome</keyword>
<keyword evidence="4" id="KW-0663">Pyridoxal phosphate</keyword>
<dbReference type="EMBL" id="QURN01000001">
    <property type="protein sequence ID" value="RFC69416.1"/>
    <property type="molecule type" value="Genomic_DNA"/>
</dbReference>
<comment type="cofactor">
    <cofactor evidence="1">
        <name>pyridoxal 5'-phosphate</name>
        <dbReference type="ChEBI" id="CHEBI:597326"/>
    </cofactor>
</comment>
<proteinExistence type="predicted"/>
<protein>
    <submittedName>
        <fullName evidence="6">PLP-dependent aminotransferase family protein</fullName>
    </submittedName>
</protein>
<keyword evidence="2 6" id="KW-0032">Aminotransferase</keyword>